<dbReference type="OrthoDB" id="677607at2"/>
<dbReference type="eggNOG" id="COG1308">
    <property type="taxonomic scope" value="Bacteria"/>
</dbReference>
<evidence type="ECO:0000313" key="3">
    <source>
        <dbReference type="EMBL" id="AHG87788.1"/>
    </source>
</evidence>
<gene>
    <name evidence="3" type="ORF">J421_0251</name>
</gene>
<dbReference type="InParanoid" id="W0REI5"/>
<evidence type="ECO:0000313" key="4">
    <source>
        <dbReference type="Proteomes" id="UP000019151"/>
    </source>
</evidence>
<dbReference type="HOGENOM" id="CLU_115782_6_0_0"/>
<dbReference type="Proteomes" id="UP000019151">
    <property type="component" value="Chromosome"/>
</dbReference>
<protein>
    <recommendedName>
        <fullName evidence="2">DUF4342 domain-containing protein</fullName>
    </recommendedName>
</protein>
<dbReference type="Pfam" id="PF14242">
    <property type="entry name" value="DUF4342"/>
    <property type="match status" value="1"/>
</dbReference>
<keyword evidence="1" id="KW-0472">Membrane</keyword>
<evidence type="ECO:0000259" key="2">
    <source>
        <dbReference type="Pfam" id="PF14242"/>
    </source>
</evidence>
<feature type="domain" description="DUF4342" evidence="2">
    <location>
        <begin position="3"/>
        <end position="78"/>
    </location>
</feature>
<reference evidence="3 4" key="1">
    <citation type="journal article" date="2014" name="Genome Announc.">
        <title>Genome Sequence and Methylome of Soil Bacterium Gemmatirosa kalamazoonensis KBS708T, a Member of the Rarely Cultivated Gemmatimonadetes Phylum.</title>
        <authorList>
            <person name="Debruyn J.M."/>
            <person name="Radosevich M."/>
            <person name="Wommack K.E."/>
            <person name="Polson S.W."/>
            <person name="Hauser L.J."/>
            <person name="Fawaz M.N."/>
            <person name="Korlach J."/>
            <person name="Tsai Y.C."/>
        </authorList>
    </citation>
    <scope>NUCLEOTIDE SEQUENCE [LARGE SCALE GENOMIC DNA]</scope>
    <source>
        <strain evidence="3 4">KBS708</strain>
    </source>
</reference>
<evidence type="ECO:0000256" key="1">
    <source>
        <dbReference type="SAM" id="Phobius"/>
    </source>
</evidence>
<dbReference type="InterPro" id="IPR025642">
    <property type="entry name" value="DUF4342"/>
</dbReference>
<proteinExistence type="predicted"/>
<dbReference type="AlphaFoldDB" id="W0REI5"/>
<feature type="transmembrane region" description="Helical" evidence="1">
    <location>
        <begin position="46"/>
        <end position="69"/>
    </location>
</feature>
<keyword evidence="1" id="KW-1133">Transmembrane helix</keyword>
<organism evidence="3 4">
    <name type="scientific">Gemmatirosa kalamazoonensis</name>
    <dbReference type="NCBI Taxonomy" id="861299"/>
    <lineage>
        <taxon>Bacteria</taxon>
        <taxon>Pseudomonadati</taxon>
        <taxon>Gemmatimonadota</taxon>
        <taxon>Gemmatimonadia</taxon>
        <taxon>Gemmatimonadales</taxon>
        <taxon>Gemmatimonadaceae</taxon>
        <taxon>Gemmatirosa</taxon>
    </lineage>
</organism>
<sequence>MATYTEEISVAGGKLKSTLKSILREGNVRRVVIQNSSGRTLLDVPLAAGIVGAALLPFWAAIGGIAALAADFKILVVRDVVGPPAPMPNDARRQ</sequence>
<dbReference type="RefSeq" id="WP_025409344.1">
    <property type="nucleotide sequence ID" value="NZ_CP007128.1"/>
</dbReference>
<dbReference type="STRING" id="861299.J421_0251"/>
<keyword evidence="1" id="KW-0812">Transmembrane</keyword>
<keyword evidence="4" id="KW-1185">Reference proteome</keyword>
<accession>W0REI5</accession>
<name>W0REI5_9BACT</name>
<dbReference type="KEGG" id="gba:J421_0251"/>
<dbReference type="EMBL" id="CP007128">
    <property type="protein sequence ID" value="AHG87788.1"/>
    <property type="molecule type" value="Genomic_DNA"/>
</dbReference>